<comment type="similarity">
    <text evidence="1">Belongs to the glycosyl hydrolase 16 family.</text>
</comment>
<dbReference type="EMBL" id="BMIC01000001">
    <property type="protein sequence ID" value="GFZ76100.1"/>
    <property type="molecule type" value="Genomic_DNA"/>
</dbReference>
<evidence type="ECO:0000259" key="2">
    <source>
        <dbReference type="PROSITE" id="PS51762"/>
    </source>
</evidence>
<dbReference type="InterPro" id="IPR013320">
    <property type="entry name" value="ConA-like_dom_sf"/>
</dbReference>
<dbReference type="SUPFAM" id="SSF49899">
    <property type="entry name" value="Concanavalin A-like lectins/glucanases"/>
    <property type="match status" value="1"/>
</dbReference>
<keyword evidence="4" id="KW-1185">Reference proteome</keyword>
<dbReference type="CDD" id="cd08023">
    <property type="entry name" value="GH16_laminarinase_like"/>
    <property type="match status" value="1"/>
</dbReference>
<reference evidence="3 4" key="1">
    <citation type="journal article" date="2014" name="Int. J. Syst. Evol. Microbiol.">
        <title>Complete genome sequence of Corynebacterium casei LMG S-19264T (=DSM 44701T), isolated from a smear-ripened cheese.</title>
        <authorList>
            <consortium name="US DOE Joint Genome Institute (JGI-PGF)"/>
            <person name="Walter F."/>
            <person name="Albersmeier A."/>
            <person name="Kalinowski J."/>
            <person name="Ruckert C."/>
        </authorList>
    </citation>
    <scope>NUCLEOTIDE SEQUENCE [LARGE SCALE GENOMIC DNA]</scope>
    <source>
        <strain evidence="3 4">CGMCC 1.15295</strain>
    </source>
</reference>
<proteinExistence type="inferred from homology"/>
<gene>
    <name evidence="3" type="ORF">GCM10011531_01000</name>
</gene>
<dbReference type="PROSITE" id="PS51762">
    <property type="entry name" value="GH16_2"/>
    <property type="match status" value="1"/>
</dbReference>
<comment type="caution">
    <text evidence="3">The sequence shown here is derived from an EMBL/GenBank/DDBJ whole genome shotgun (WGS) entry which is preliminary data.</text>
</comment>
<accession>A0A8J2TJR9</accession>
<sequence length="253" mass="29063">MKKLCYIVFSISILASGQETNPVIFEEHFNGTQLNESYWNYELGDGCPKLCGWGNNERQLYTKENVTVNNGFLTITATKNDAKYQSGRITTKRKVEFQYGTIEVRAKLPIGKGLWPAIWMLGNDIDTNTWPACGEIDIMEYVGKKPHEIHTTLHTPDSFGNSKNTKITTNKDIEQGFHNYKTSWSKDSISFYIDDQLVYTFSPEIKNERTWPFNKPFYIILNMAIGGNFGGPEVDDSIFPKEFIIDYVKVYKE</sequence>
<dbReference type="GO" id="GO:0005975">
    <property type="term" value="P:carbohydrate metabolic process"/>
    <property type="evidence" value="ECO:0007669"/>
    <property type="project" value="InterPro"/>
</dbReference>
<dbReference type="GO" id="GO:0004553">
    <property type="term" value="F:hydrolase activity, hydrolyzing O-glycosyl compounds"/>
    <property type="evidence" value="ECO:0007669"/>
    <property type="project" value="InterPro"/>
</dbReference>
<dbReference type="PANTHER" id="PTHR10963">
    <property type="entry name" value="GLYCOSYL HYDROLASE-RELATED"/>
    <property type="match status" value="1"/>
</dbReference>
<feature type="domain" description="GH16" evidence="2">
    <location>
        <begin position="14"/>
        <end position="253"/>
    </location>
</feature>
<dbReference type="RefSeq" id="WP_188604383.1">
    <property type="nucleotide sequence ID" value="NZ_BMIC01000001.1"/>
</dbReference>
<name>A0A8J2TJR9_9FLAO</name>
<evidence type="ECO:0000313" key="4">
    <source>
        <dbReference type="Proteomes" id="UP000598120"/>
    </source>
</evidence>
<dbReference type="InterPro" id="IPR000757">
    <property type="entry name" value="Beta-glucanase-like"/>
</dbReference>
<evidence type="ECO:0000256" key="1">
    <source>
        <dbReference type="ARBA" id="ARBA00006865"/>
    </source>
</evidence>
<protein>
    <recommendedName>
        <fullName evidence="2">GH16 domain-containing protein</fullName>
    </recommendedName>
</protein>
<dbReference type="Proteomes" id="UP000598120">
    <property type="component" value="Unassembled WGS sequence"/>
</dbReference>
<evidence type="ECO:0000313" key="3">
    <source>
        <dbReference type="EMBL" id="GFZ76100.1"/>
    </source>
</evidence>
<organism evidence="3 4">
    <name type="scientific">Aquaticitalea lipolytica</name>
    <dbReference type="NCBI Taxonomy" id="1247562"/>
    <lineage>
        <taxon>Bacteria</taxon>
        <taxon>Pseudomonadati</taxon>
        <taxon>Bacteroidota</taxon>
        <taxon>Flavobacteriia</taxon>
        <taxon>Flavobacteriales</taxon>
        <taxon>Flavobacteriaceae</taxon>
        <taxon>Aquaticitalea</taxon>
    </lineage>
</organism>
<dbReference type="PANTHER" id="PTHR10963:SF55">
    <property type="entry name" value="GLYCOSIDE HYDROLASE FAMILY 16 PROTEIN"/>
    <property type="match status" value="1"/>
</dbReference>
<dbReference type="InterPro" id="IPR050546">
    <property type="entry name" value="Glycosyl_Hydrlase_16"/>
</dbReference>
<dbReference type="Gene3D" id="2.60.120.200">
    <property type="match status" value="1"/>
</dbReference>
<dbReference type="AlphaFoldDB" id="A0A8J2TJR9"/>
<dbReference type="Pfam" id="PF00722">
    <property type="entry name" value="Glyco_hydro_16"/>
    <property type="match status" value="1"/>
</dbReference>